<comment type="similarity">
    <text evidence="2">Belongs to the GcvH family.</text>
</comment>
<name>A0A3P1WV21_9ACTN</name>
<dbReference type="CDD" id="cd06848">
    <property type="entry name" value="GCS_H"/>
    <property type="match status" value="1"/>
</dbReference>
<evidence type="ECO:0000259" key="3">
    <source>
        <dbReference type="PROSITE" id="PS50968"/>
    </source>
</evidence>
<comment type="subunit">
    <text evidence="2">The glycine cleavage system is composed of four proteins: P, T, L and H.</text>
</comment>
<dbReference type="InterPro" id="IPR033753">
    <property type="entry name" value="GCV_H/Fam206"/>
</dbReference>
<reference evidence="4 5" key="1">
    <citation type="submission" date="2018-11" db="EMBL/GenBank/DDBJ databases">
        <title>Genomes From Bacteria Associated with the Canine Oral Cavity: a Test Case for Automated Genome-Based Taxonomic Assignment.</title>
        <authorList>
            <person name="Coil D.A."/>
            <person name="Jospin G."/>
            <person name="Darling A.E."/>
            <person name="Wallis C."/>
            <person name="Davis I.J."/>
            <person name="Harris S."/>
            <person name="Eisen J.A."/>
            <person name="Holcombe L.J."/>
            <person name="O'Flynn C."/>
        </authorList>
    </citation>
    <scope>NUCLEOTIDE SEQUENCE [LARGE SCALE GENOMIC DNA]</scope>
    <source>
        <strain evidence="4 5">OH2822_COT-296</strain>
    </source>
</reference>
<sequence length="119" mass="13082">MLKYTKEHEWLRIEGNEVTVGLTPHATKELQDIVYIELPELDVEVTRGEELVVLDSTKATFGINAPADGVVTAVNQAVTDDPESVIADPEGSWFFTMTVTDPAVLDEYLDAQAYEALIG</sequence>
<dbReference type="InterPro" id="IPR011053">
    <property type="entry name" value="Single_hybrid_motif"/>
</dbReference>
<dbReference type="GO" id="GO:0005829">
    <property type="term" value="C:cytosol"/>
    <property type="evidence" value="ECO:0007669"/>
    <property type="project" value="TreeGrafter"/>
</dbReference>
<dbReference type="GO" id="GO:0005960">
    <property type="term" value="C:glycine cleavage complex"/>
    <property type="evidence" value="ECO:0007669"/>
    <property type="project" value="InterPro"/>
</dbReference>
<evidence type="ECO:0000313" key="4">
    <source>
        <dbReference type="EMBL" id="RRD50061.1"/>
    </source>
</evidence>
<accession>A0A3P1WV21</accession>
<dbReference type="EMBL" id="RQYT01000009">
    <property type="protein sequence ID" value="RRD50061.1"/>
    <property type="molecule type" value="Genomic_DNA"/>
</dbReference>
<dbReference type="AlphaFoldDB" id="A0A3P1WV21"/>
<evidence type="ECO:0000313" key="5">
    <source>
        <dbReference type="Proteomes" id="UP000280935"/>
    </source>
</evidence>
<feature type="modified residue" description="N6-lipoyllysine" evidence="2">
    <location>
        <position position="58"/>
    </location>
</feature>
<feature type="domain" description="Lipoyl-binding" evidence="3">
    <location>
        <begin position="17"/>
        <end position="98"/>
    </location>
</feature>
<dbReference type="InterPro" id="IPR000089">
    <property type="entry name" value="Biotin_lipoyl"/>
</dbReference>
<dbReference type="NCBIfam" id="NF002270">
    <property type="entry name" value="PRK01202.1"/>
    <property type="match status" value="1"/>
</dbReference>
<dbReference type="InterPro" id="IPR002930">
    <property type="entry name" value="GCV_H"/>
</dbReference>
<evidence type="ECO:0000256" key="1">
    <source>
        <dbReference type="ARBA" id="ARBA00022823"/>
    </source>
</evidence>
<dbReference type="RefSeq" id="WP_125227504.1">
    <property type="nucleotide sequence ID" value="NZ_RQYT01000009.1"/>
</dbReference>
<dbReference type="Pfam" id="PF01597">
    <property type="entry name" value="GCV_H"/>
    <property type="match status" value="1"/>
</dbReference>
<keyword evidence="1 2" id="KW-0450">Lipoyl</keyword>
<comment type="cofactor">
    <cofactor evidence="2">
        <name>(R)-lipoate</name>
        <dbReference type="ChEBI" id="CHEBI:83088"/>
    </cofactor>
    <text evidence="2">Binds 1 lipoyl cofactor covalently.</text>
</comment>
<dbReference type="SUPFAM" id="SSF51230">
    <property type="entry name" value="Single hybrid motif"/>
    <property type="match status" value="1"/>
</dbReference>
<dbReference type="PROSITE" id="PS50968">
    <property type="entry name" value="BIOTINYL_LIPOYL"/>
    <property type="match status" value="1"/>
</dbReference>
<gene>
    <name evidence="2 4" type="primary">gcvH</name>
    <name evidence="4" type="ORF">EII35_05740</name>
</gene>
<dbReference type="OrthoDB" id="9796712at2"/>
<dbReference type="HAMAP" id="MF_00272">
    <property type="entry name" value="GcvH"/>
    <property type="match status" value="1"/>
</dbReference>
<evidence type="ECO:0000256" key="2">
    <source>
        <dbReference type="HAMAP-Rule" id="MF_00272"/>
    </source>
</evidence>
<proteinExistence type="inferred from homology"/>
<dbReference type="GO" id="GO:0019464">
    <property type="term" value="P:glycine decarboxylation via glycine cleavage system"/>
    <property type="evidence" value="ECO:0007669"/>
    <property type="project" value="UniProtKB-UniRule"/>
</dbReference>
<dbReference type="Gene3D" id="2.40.50.100">
    <property type="match status" value="1"/>
</dbReference>
<comment type="function">
    <text evidence="2">The glycine cleavage system catalyzes the degradation of glycine. The H protein shuttles the methylamine group of glycine from the P protein to the T protein.</text>
</comment>
<dbReference type="GO" id="GO:0009249">
    <property type="term" value="P:protein lipoylation"/>
    <property type="evidence" value="ECO:0007669"/>
    <property type="project" value="TreeGrafter"/>
</dbReference>
<dbReference type="PANTHER" id="PTHR11715">
    <property type="entry name" value="GLYCINE CLEAVAGE SYSTEM H PROTEIN"/>
    <property type="match status" value="1"/>
</dbReference>
<protein>
    <recommendedName>
        <fullName evidence="2">Glycine cleavage system H protein</fullName>
    </recommendedName>
</protein>
<dbReference type="Proteomes" id="UP000280935">
    <property type="component" value="Unassembled WGS sequence"/>
</dbReference>
<dbReference type="PANTHER" id="PTHR11715:SF3">
    <property type="entry name" value="GLYCINE CLEAVAGE SYSTEM H PROTEIN-RELATED"/>
    <property type="match status" value="1"/>
</dbReference>
<organism evidence="4 5">
    <name type="scientific">Arachnia propionica</name>
    <dbReference type="NCBI Taxonomy" id="1750"/>
    <lineage>
        <taxon>Bacteria</taxon>
        <taxon>Bacillati</taxon>
        <taxon>Actinomycetota</taxon>
        <taxon>Actinomycetes</taxon>
        <taxon>Propionibacteriales</taxon>
        <taxon>Propionibacteriaceae</taxon>
        <taxon>Arachnia</taxon>
    </lineage>
</organism>
<comment type="caution">
    <text evidence="4">The sequence shown here is derived from an EMBL/GenBank/DDBJ whole genome shotgun (WGS) entry which is preliminary data.</text>
</comment>